<dbReference type="PANTHER" id="PTHR47129">
    <property type="entry name" value="QUINONE OXIDOREDUCTASE 2"/>
    <property type="match status" value="1"/>
</dbReference>
<dbReference type="Gene3D" id="3.90.25.10">
    <property type="entry name" value="UDP-galactose 4-epimerase, domain 1"/>
    <property type="match status" value="1"/>
</dbReference>
<dbReference type="EMBL" id="JBHLUD010000004">
    <property type="protein sequence ID" value="MFC0542457.1"/>
    <property type="molecule type" value="Genomic_DNA"/>
</dbReference>
<dbReference type="Proteomes" id="UP001589810">
    <property type="component" value="Unassembled WGS sequence"/>
</dbReference>
<evidence type="ECO:0000259" key="1">
    <source>
        <dbReference type="Pfam" id="PF13460"/>
    </source>
</evidence>
<dbReference type="InterPro" id="IPR016040">
    <property type="entry name" value="NAD(P)-bd_dom"/>
</dbReference>
<keyword evidence="3" id="KW-1185">Reference proteome</keyword>
<evidence type="ECO:0000313" key="3">
    <source>
        <dbReference type="Proteomes" id="UP001589810"/>
    </source>
</evidence>
<dbReference type="InterPro" id="IPR036291">
    <property type="entry name" value="NAD(P)-bd_dom_sf"/>
</dbReference>
<dbReference type="InterPro" id="IPR052718">
    <property type="entry name" value="NmrA-type_oxidoreductase"/>
</dbReference>
<comment type="caution">
    <text evidence="2">The sequence shown here is derived from an EMBL/GenBank/DDBJ whole genome shotgun (WGS) entry which is preliminary data.</text>
</comment>
<feature type="domain" description="NAD(P)-binding" evidence="1">
    <location>
        <begin position="8"/>
        <end position="166"/>
    </location>
</feature>
<name>A0ABV6MQU4_9PSEU</name>
<dbReference type="Gene3D" id="3.40.50.720">
    <property type="entry name" value="NAD(P)-binding Rossmann-like Domain"/>
    <property type="match status" value="1"/>
</dbReference>
<dbReference type="Pfam" id="PF13460">
    <property type="entry name" value="NAD_binding_10"/>
    <property type="match status" value="1"/>
</dbReference>
<gene>
    <name evidence="2" type="ORF">ACFFH7_13245</name>
</gene>
<evidence type="ECO:0000313" key="2">
    <source>
        <dbReference type="EMBL" id="MFC0542457.1"/>
    </source>
</evidence>
<dbReference type="SUPFAM" id="SSF51735">
    <property type="entry name" value="NAD(P)-binding Rossmann-fold domains"/>
    <property type="match status" value="1"/>
</dbReference>
<accession>A0ABV6MQU4</accession>
<organism evidence="2 3">
    <name type="scientific">Kutzneria chonburiensis</name>
    <dbReference type="NCBI Taxonomy" id="1483604"/>
    <lineage>
        <taxon>Bacteria</taxon>
        <taxon>Bacillati</taxon>
        <taxon>Actinomycetota</taxon>
        <taxon>Actinomycetes</taxon>
        <taxon>Pseudonocardiales</taxon>
        <taxon>Pseudonocardiaceae</taxon>
        <taxon>Kutzneria</taxon>
    </lineage>
</organism>
<proteinExistence type="predicted"/>
<dbReference type="PANTHER" id="PTHR47129:SF1">
    <property type="entry name" value="NMRA-LIKE DOMAIN-CONTAINING PROTEIN"/>
    <property type="match status" value="1"/>
</dbReference>
<reference evidence="2 3" key="1">
    <citation type="submission" date="2024-09" db="EMBL/GenBank/DDBJ databases">
        <authorList>
            <person name="Sun Q."/>
            <person name="Mori K."/>
        </authorList>
    </citation>
    <scope>NUCLEOTIDE SEQUENCE [LARGE SCALE GENOMIC DNA]</scope>
    <source>
        <strain evidence="2 3">TBRC 1432</strain>
    </source>
</reference>
<sequence length="236" mass="25511">MRFAVTGSTGRIGGRVLQLLAEAGQPDVVGLSSRNASYDDPAALRAALTGVDTLVFVSSDGEAARVVVHHRNVIEAAVHCGVRHVVLLSGIDVDLKSPFCYAFTNGDTERMLRASGCQYSIVRAGLFTEFFEGLIRQVAVDGVVAIPAGEVSLVRRDEVARSLADLALRGPTNGHHDVAEPPRPVSSIVADAGYSFVDTTLSEFAIALHRLGEEPWWIYAYTSMFEAVRQGRWTLR</sequence>
<dbReference type="RefSeq" id="WP_273940877.1">
    <property type="nucleotide sequence ID" value="NZ_CP097263.1"/>
</dbReference>
<protein>
    <submittedName>
        <fullName evidence="2">SDR family oxidoreductase</fullName>
    </submittedName>
</protein>